<dbReference type="RefSeq" id="WP_344723489.1">
    <property type="nucleotide sequence ID" value="NZ_BAAAUS010000020.1"/>
</dbReference>
<keyword evidence="2" id="KW-0472">Membrane</keyword>
<accession>A0ABW4EW55</accession>
<gene>
    <name evidence="3" type="ORF">ACFSJD_20300</name>
</gene>
<feature type="transmembrane region" description="Helical" evidence="2">
    <location>
        <begin position="240"/>
        <end position="260"/>
    </location>
</feature>
<keyword evidence="4" id="KW-1185">Reference proteome</keyword>
<evidence type="ECO:0000313" key="4">
    <source>
        <dbReference type="Proteomes" id="UP001597114"/>
    </source>
</evidence>
<evidence type="ECO:0000256" key="1">
    <source>
        <dbReference type="SAM" id="MobiDB-lite"/>
    </source>
</evidence>
<feature type="transmembrane region" description="Helical" evidence="2">
    <location>
        <begin position="38"/>
        <end position="56"/>
    </location>
</feature>
<evidence type="ECO:0000256" key="2">
    <source>
        <dbReference type="SAM" id="Phobius"/>
    </source>
</evidence>
<organism evidence="3 4">
    <name type="scientific">Pseudonocardia yunnanensis</name>
    <dbReference type="NCBI Taxonomy" id="58107"/>
    <lineage>
        <taxon>Bacteria</taxon>
        <taxon>Bacillati</taxon>
        <taxon>Actinomycetota</taxon>
        <taxon>Actinomycetes</taxon>
        <taxon>Pseudonocardiales</taxon>
        <taxon>Pseudonocardiaceae</taxon>
        <taxon>Pseudonocardia</taxon>
    </lineage>
</organism>
<comment type="caution">
    <text evidence="3">The sequence shown here is derived from an EMBL/GenBank/DDBJ whole genome shotgun (WGS) entry which is preliminary data.</text>
</comment>
<feature type="transmembrane region" description="Helical" evidence="2">
    <location>
        <begin position="272"/>
        <end position="293"/>
    </location>
</feature>
<reference evidence="4" key="1">
    <citation type="journal article" date="2019" name="Int. J. Syst. Evol. Microbiol.">
        <title>The Global Catalogue of Microorganisms (GCM) 10K type strain sequencing project: providing services to taxonomists for standard genome sequencing and annotation.</title>
        <authorList>
            <consortium name="The Broad Institute Genomics Platform"/>
            <consortium name="The Broad Institute Genome Sequencing Center for Infectious Disease"/>
            <person name="Wu L."/>
            <person name="Ma J."/>
        </authorList>
    </citation>
    <scope>NUCLEOTIDE SEQUENCE [LARGE SCALE GENOMIC DNA]</scope>
    <source>
        <strain evidence="4">CCM 7043</strain>
    </source>
</reference>
<feature type="region of interest" description="Disordered" evidence="1">
    <location>
        <begin position="299"/>
        <end position="320"/>
    </location>
</feature>
<feature type="transmembrane region" description="Helical" evidence="2">
    <location>
        <begin position="207"/>
        <end position="228"/>
    </location>
</feature>
<keyword evidence="2" id="KW-0812">Transmembrane</keyword>
<name>A0ABW4EW55_9PSEU</name>
<dbReference type="Proteomes" id="UP001597114">
    <property type="component" value="Unassembled WGS sequence"/>
</dbReference>
<dbReference type="EMBL" id="JBHUCO010000021">
    <property type="protein sequence ID" value="MFD1519848.1"/>
    <property type="molecule type" value="Genomic_DNA"/>
</dbReference>
<feature type="transmembrane region" description="Helical" evidence="2">
    <location>
        <begin position="101"/>
        <end position="125"/>
    </location>
</feature>
<feature type="transmembrane region" description="Helical" evidence="2">
    <location>
        <begin position="68"/>
        <end position="86"/>
    </location>
</feature>
<protein>
    <submittedName>
        <fullName evidence="3">Uncharacterized protein</fullName>
    </submittedName>
</protein>
<proteinExistence type="predicted"/>
<keyword evidence="2" id="KW-1133">Transmembrane helix</keyword>
<evidence type="ECO:0000313" key="3">
    <source>
        <dbReference type="EMBL" id="MFD1519848.1"/>
    </source>
</evidence>
<feature type="transmembrane region" description="Helical" evidence="2">
    <location>
        <begin position="137"/>
        <end position="157"/>
    </location>
</feature>
<sequence length="320" mass="33905">MLSVAVVMALLAVVSAVGLVVDDRVLLGAPVWLKPLKFALSNAIYAATWAWLFSLLQQHRVLANRTTNVLVAVMYVEYVLILVQAIRARPSHFNFSTPTDAIIYTAMGISIGVLWTGALILTILVLRAPIADVATRWALQSGVVISLVGISLGALMVTPTQPQLESMGNGTFQGMIGAHSVGVADGGPAMPLTGWSMTGGDLRIPHFLGMHALQVLPIVFVLLTLLARRVPRLRPSAMRARLVAVAAAGYAAMLALVTWQAERGQPLFQPDLLVLCGFTVLVIAVAGGVAVSLSRPVLEREPSGSHTSGNPGGVPHQHRS</sequence>